<evidence type="ECO:0008006" key="4">
    <source>
        <dbReference type="Google" id="ProtNLM"/>
    </source>
</evidence>
<sequence length="66" mass="7326">MHACLICVTVFVAQLASSLLMCVSMKIVRQLNHLGYIVNLAYYPSFSLTFAPQASFQPPNLQYGTN</sequence>
<name>A0AAP0J3A6_9MAGN</name>
<evidence type="ECO:0000313" key="2">
    <source>
        <dbReference type="EMBL" id="KAK9125673.1"/>
    </source>
</evidence>
<feature type="signal peptide" evidence="1">
    <location>
        <begin position="1"/>
        <end position="18"/>
    </location>
</feature>
<reference evidence="2 3" key="1">
    <citation type="submission" date="2024-01" db="EMBL/GenBank/DDBJ databases">
        <title>Genome assemblies of Stephania.</title>
        <authorList>
            <person name="Yang L."/>
        </authorList>
    </citation>
    <scope>NUCLEOTIDE SEQUENCE [LARGE SCALE GENOMIC DNA]</scope>
    <source>
        <strain evidence="2">JXDWG</strain>
        <tissue evidence="2">Leaf</tissue>
    </source>
</reference>
<feature type="chain" id="PRO_5042876171" description="Secreted protein" evidence="1">
    <location>
        <begin position="19"/>
        <end position="66"/>
    </location>
</feature>
<keyword evidence="1" id="KW-0732">Signal</keyword>
<proteinExistence type="predicted"/>
<dbReference type="Proteomes" id="UP001419268">
    <property type="component" value="Unassembled WGS sequence"/>
</dbReference>
<dbReference type="AlphaFoldDB" id="A0AAP0J3A6"/>
<protein>
    <recommendedName>
        <fullName evidence="4">Secreted protein</fullName>
    </recommendedName>
</protein>
<comment type="caution">
    <text evidence="2">The sequence shown here is derived from an EMBL/GenBank/DDBJ whole genome shotgun (WGS) entry which is preliminary data.</text>
</comment>
<evidence type="ECO:0000256" key="1">
    <source>
        <dbReference type="SAM" id="SignalP"/>
    </source>
</evidence>
<accession>A0AAP0J3A6</accession>
<keyword evidence="3" id="KW-1185">Reference proteome</keyword>
<dbReference type="EMBL" id="JBBNAG010000006">
    <property type="protein sequence ID" value="KAK9125673.1"/>
    <property type="molecule type" value="Genomic_DNA"/>
</dbReference>
<gene>
    <name evidence="2" type="ORF">Scep_014519</name>
</gene>
<organism evidence="2 3">
    <name type="scientific">Stephania cephalantha</name>
    <dbReference type="NCBI Taxonomy" id="152367"/>
    <lineage>
        <taxon>Eukaryota</taxon>
        <taxon>Viridiplantae</taxon>
        <taxon>Streptophyta</taxon>
        <taxon>Embryophyta</taxon>
        <taxon>Tracheophyta</taxon>
        <taxon>Spermatophyta</taxon>
        <taxon>Magnoliopsida</taxon>
        <taxon>Ranunculales</taxon>
        <taxon>Menispermaceae</taxon>
        <taxon>Menispermoideae</taxon>
        <taxon>Cissampelideae</taxon>
        <taxon>Stephania</taxon>
    </lineage>
</organism>
<evidence type="ECO:0000313" key="3">
    <source>
        <dbReference type="Proteomes" id="UP001419268"/>
    </source>
</evidence>